<keyword evidence="3" id="KW-1185">Reference proteome</keyword>
<dbReference type="AlphaFoldDB" id="A0AAN6DM66"/>
<dbReference type="PANTHER" id="PTHR47843:SF2">
    <property type="entry name" value="BTB DOMAIN-CONTAINING PROTEIN"/>
    <property type="match status" value="1"/>
</dbReference>
<dbReference type="InterPro" id="IPR000210">
    <property type="entry name" value="BTB/POZ_dom"/>
</dbReference>
<dbReference type="EMBL" id="MU404363">
    <property type="protein sequence ID" value="KAI1608428.1"/>
    <property type="molecule type" value="Genomic_DNA"/>
</dbReference>
<evidence type="ECO:0000313" key="3">
    <source>
        <dbReference type="Proteomes" id="UP001203852"/>
    </source>
</evidence>
<dbReference type="InterPro" id="IPR011333">
    <property type="entry name" value="SKP1/BTB/POZ_sf"/>
</dbReference>
<sequence>MAPTNEDPPADGQIVPKTTPEIFALSNIITVIVGEEKLTYALHESILRSPCPFFDKCLSSGMQEELEKTVRLPEERPSAFNVLVQWMYTDRITTGWTDAGLVYSYALADKFCMTGLQNAIIDHLRAQQGYTACKKRRVIMTPWLLETVWKHAEGSKLSQFVVDKLHYDVVTKPHHCTADTGGHFTERFRRLAETCPQAANALLWKFIDSRQSSTSERRKRRPAESSNTDWLCISRPQRGREVQGSSLNTTLSLLMRRRPAPLQFRVLDEGGMFLDIKDA</sequence>
<accession>A0AAN6DM66</accession>
<feature type="domain" description="BTB" evidence="1">
    <location>
        <begin position="27"/>
        <end position="96"/>
    </location>
</feature>
<reference evidence="2" key="1">
    <citation type="journal article" date="2022" name="bioRxiv">
        <title>Deciphering the potential niche of two novel black yeast fungi from a biological soil crust based on their genomes, phenotypes, and melanin regulation.</title>
        <authorList>
            <consortium name="DOE Joint Genome Institute"/>
            <person name="Carr E.C."/>
            <person name="Barton Q."/>
            <person name="Grambo S."/>
            <person name="Sullivan M."/>
            <person name="Renfro C.M."/>
            <person name="Kuo A."/>
            <person name="Pangilinan J."/>
            <person name="Lipzen A."/>
            <person name="Keymanesh K."/>
            <person name="Savage E."/>
            <person name="Barry K."/>
            <person name="Grigoriev I.V."/>
            <person name="Riekhof W.R."/>
            <person name="Harris S.S."/>
        </authorList>
    </citation>
    <scope>NUCLEOTIDE SEQUENCE</scope>
    <source>
        <strain evidence="2">JF 03-4F</strain>
    </source>
</reference>
<dbReference type="Gene3D" id="3.30.710.10">
    <property type="entry name" value="Potassium Channel Kv1.1, Chain A"/>
    <property type="match status" value="1"/>
</dbReference>
<gene>
    <name evidence="2" type="ORF">EDD36DRAFT_469315</name>
</gene>
<dbReference type="PANTHER" id="PTHR47843">
    <property type="entry name" value="BTB DOMAIN-CONTAINING PROTEIN-RELATED"/>
    <property type="match status" value="1"/>
</dbReference>
<proteinExistence type="predicted"/>
<dbReference type="Proteomes" id="UP001203852">
    <property type="component" value="Unassembled WGS sequence"/>
</dbReference>
<organism evidence="2 3">
    <name type="scientific">Exophiala viscosa</name>
    <dbReference type="NCBI Taxonomy" id="2486360"/>
    <lineage>
        <taxon>Eukaryota</taxon>
        <taxon>Fungi</taxon>
        <taxon>Dikarya</taxon>
        <taxon>Ascomycota</taxon>
        <taxon>Pezizomycotina</taxon>
        <taxon>Eurotiomycetes</taxon>
        <taxon>Chaetothyriomycetidae</taxon>
        <taxon>Chaetothyriales</taxon>
        <taxon>Herpotrichiellaceae</taxon>
        <taxon>Exophiala</taxon>
    </lineage>
</organism>
<dbReference type="Pfam" id="PF00651">
    <property type="entry name" value="BTB"/>
    <property type="match status" value="1"/>
</dbReference>
<dbReference type="CDD" id="cd18186">
    <property type="entry name" value="BTB_POZ_ZBTB_KLHL-like"/>
    <property type="match status" value="1"/>
</dbReference>
<dbReference type="PROSITE" id="PS50097">
    <property type="entry name" value="BTB"/>
    <property type="match status" value="1"/>
</dbReference>
<evidence type="ECO:0000259" key="1">
    <source>
        <dbReference type="PROSITE" id="PS50097"/>
    </source>
</evidence>
<comment type="caution">
    <text evidence="2">The sequence shown here is derived from an EMBL/GenBank/DDBJ whole genome shotgun (WGS) entry which is preliminary data.</text>
</comment>
<name>A0AAN6DM66_9EURO</name>
<protein>
    <recommendedName>
        <fullName evidence="1">BTB domain-containing protein</fullName>
    </recommendedName>
</protein>
<evidence type="ECO:0000313" key="2">
    <source>
        <dbReference type="EMBL" id="KAI1608428.1"/>
    </source>
</evidence>
<dbReference type="SUPFAM" id="SSF54695">
    <property type="entry name" value="POZ domain"/>
    <property type="match status" value="1"/>
</dbReference>